<dbReference type="EMBL" id="JAKZEL010000027">
    <property type="protein sequence ID" value="KAI4529576.1"/>
    <property type="molecule type" value="Genomic_DNA"/>
</dbReference>
<proteinExistence type="predicted"/>
<accession>A0AAD4TN31</accession>
<feature type="compositionally biased region" description="Polar residues" evidence="1">
    <location>
        <begin position="83"/>
        <end position="97"/>
    </location>
</feature>
<evidence type="ECO:0000256" key="1">
    <source>
        <dbReference type="SAM" id="MobiDB-lite"/>
    </source>
</evidence>
<gene>
    <name evidence="2" type="ORF">MG293_020254</name>
</gene>
<protein>
    <submittedName>
        <fullName evidence="2">Uncharacterized protein</fullName>
    </submittedName>
</protein>
<sequence>MRADRQRGGAAGRGDVGPGESFRLANKDAPEIPSALRKERENAGFDGWALGSPQRPGVHNLGPWLSFPVTTQHQCPDPKVLFQNHSHTGLDPDSSSPGAFPENSITELGGWCSKSTLFPKFADMRFLGNRKWQEDPCAWIPKAWAKLKPDLSTNDATGHKEEGQGCVSACGAGCEPLLGTGEDCPCTRASGALVKGPDIQVPEEEYTSPESEIKSGTHILCKCTLLKAGIKKGFGIIILESLIV</sequence>
<keyword evidence="3" id="KW-1185">Reference proteome</keyword>
<dbReference type="Proteomes" id="UP001214576">
    <property type="component" value="Unassembled WGS sequence"/>
</dbReference>
<feature type="compositionally biased region" description="Basic and acidic residues" evidence="1">
    <location>
        <begin position="25"/>
        <end position="40"/>
    </location>
</feature>
<reference evidence="2" key="1">
    <citation type="submission" date="2022-03" db="EMBL/GenBank/DDBJ databases">
        <title>Genomic analyses of argali, domestic sheep and their hybrids provide insights into chromosomal evolution, heterosis and genetic basis of agronomic traits.</title>
        <authorList>
            <person name="Li M."/>
        </authorList>
    </citation>
    <scope>NUCLEOTIDE SEQUENCE</scope>
    <source>
        <strain evidence="2">CAU-MHL-2022a</strain>
        <tissue evidence="2">Skin</tissue>
    </source>
</reference>
<comment type="caution">
    <text evidence="2">The sequence shown here is derived from an EMBL/GenBank/DDBJ whole genome shotgun (WGS) entry which is preliminary data.</text>
</comment>
<feature type="region of interest" description="Disordered" evidence="1">
    <location>
        <begin position="81"/>
        <end position="102"/>
    </location>
</feature>
<name>A0AAD4TN31_OVIAM</name>
<evidence type="ECO:0000313" key="3">
    <source>
        <dbReference type="Proteomes" id="UP001214576"/>
    </source>
</evidence>
<organism evidence="2 3">
    <name type="scientific">Ovis ammon polii</name>
    <dbReference type="NCBI Taxonomy" id="230172"/>
    <lineage>
        <taxon>Eukaryota</taxon>
        <taxon>Metazoa</taxon>
        <taxon>Chordata</taxon>
        <taxon>Craniata</taxon>
        <taxon>Vertebrata</taxon>
        <taxon>Euteleostomi</taxon>
        <taxon>Mammalia</taxon>
        <taxon>Eutheria</taxon>
        <taxon>Laurasiatheria</taxon>
        <taxon>Artiodactyla</taxon>
        <taxon>Ruminantia</taxon>
        <taxon>Pecora</taxon>
        <taxon>Bovidae</taxon>
        <taxon>Caprinae</taxon>
        <taxon>Ovis</taxon>
    </lineage>
</organism>
<dbReference type="AlphaFoldDB" id="A0AAD4TN31"/>
<evidence type="ECO:0000313" key="2">
    <source>
        <dbReference type="EMBL" id="KAI4529576.1"/>
    </source>
</evidence>
<feature type="region of interest" description="Disordered" evidence="1">
    <location>
        <begin position="1"/>
        <end position="40"/>
    </location>
</feature>